<feature type="compositionally biased region" description="Basic and acidic residues" evidence="1">
    <location>
        <begin position="451"/>
        <end position="464"/>
    </location>
</feature>
<feature type="signal peptide" evidence="2">
    <location>
        <begin position="1"/>
        <end position="32"/>
    </location>
</feature>
<sequence length="464" mass="49271">MGVSMKVKKLRPIGCALVTLSALLAGLGHAQAAQNNYGYEASGNVIDDYVLYNVGGGSAVAMGKSGSPRSLGVGVGWNSNLMCGNMSLTSTLQNQLNGATSGFQTIMSNVIQSATGAVASLPALIIQRANPALYNLLSNGILQARVDFDRSQLTCRSMGEKMANAASEQMGWTQIAQGQAMKQSVEATGGDAVASVTQADATGGDVGVPWIGGTFAGGSNQQPIRIVADVTKAGYNLLHNRAVDDTSPISESDCEEGLICGTWASPEAATSFAVRVLGEEEQRTCKDCTRTTTRPGVGLTPLIQESYETKLEVLRDLIRGNTNPTLDNLRKAGTSSVPITRRLIEALREDDDQDVLTRRLASEVALSDVVERGLLLFRLLLAGAREPNATSISNAVTATEKQQQVLQQELSNLKQELDMRNSLAGNAAKQITERSRERSEGSRGVFQGDPIPDRVRQVEKGATE</sequence>
<evidence type="ECO:0000256" key="2">
    <source>
        <dbReference type="SAM" id="SignalP"/>
    </source>
</evidence>
<feature type="region of interest" description="Disordered" evidence="1">
    <location>
        <begin position="426"/>
        <end position="464"/>
    </location>
</feature>
<proteinExistence type="predicted"/>
<evidence type="ECO:0000313" key="3">
    <source>
        <dbReference type="EMBL" id="RMV79114.1"/>
    </source>
</evidence>
<dbReference type="InterPro" id="IPR021204">
    <property type="entry name" value="Integr_conj_element_PFL4711"/>
</dbReference>
<organism evidence="3 4">
    <name type="scientific">Pseudomonas caricapapayae</name>
    <dbReference type="NCBI Taxonomy" id="46678"/>
    <lineage>
        <taxon>Bacteria</taxon>
        <taxon>Pseudomonadati</taxon>
        <taxon>Pseudomonadota</taxon>
        <taxon>Gammaproteobacteria</taxon>
        <taxon>Pseudomonadales</taxon>
        <taxon>Pseudomonadaceae</taxon>
        <taxon>Pseudomonas</taxon>
    </lineage>
</organism>
<accession>A0A3M6FGU9</accession>
<gene>
    <name evidence="3" type="ORF">ALP05_04372</name>
</gene>
<keyword evidence="2" id="KW-0732">Signal</keyword>
<feature type="chain" id="PRO_5018313230" description="Integrating conjugative element protein" evidence="2">
    <location>
        <begin position="33"/>
        <end position="464"/>
    </location>
</feature>
<protein>
    <recommendedName>
        <fullName evidence="5">Integrating conjugative element protein</fullName>
    </recommendedName>
</protein>
<feature type="compositionally biased region" description="Basic and acidic residues" evidence="1">
    <location>
        <begin position="431"/>
        <end position="441"/>
    </location>
</feature>
<evidence type="ECO:0008006" key="5">
    <source>
        <dbReference type="Google" id="ProtNLM"/>
    </source>
</evidence>
<dbReference type="NCBIfam" id="TIGR03755">
    <property type="entry name" value="conj_TIGR03755"/>
    <property type="match status" value="1"/>
</dbReference>
<dbReference type="Proteomes" id="UP000269872">
    <property type="component" value="Unassembled WGS sequence"/>
</dbReference>
<comment type="caution">
    <text evidence="3">The sequence shown here is derived from an EMBL/GenBank/DDBJ whole genome shotgun (WGS) entry which is preliminary data.</text>
</comment>
<dbReference type="AlphaFoldDB" id="A0A3M6FGU9"/>
<dbReference type="EMBL" id="RBUY01000018">
    <property type="protein sequence ID" value="RMV79114.1"/>
    <property type="molecule type" value="Genomic_DNA"/>
</dbReference>
<evidence type="ECO:0000313" key="4">
    <source>
        <dbReference type="Proteomes" id="UP000269872"/>
    </source>
</evidence>
<evidence type="ECO:0000256" key="1">
    <source>
        <dbReference type="SAM" id="MobiDB-lite"/>
    </source>
</evidence>
<name>A0A3M6FGU9_9PSED</name>
<reference evidence="3 4" key="1">
    <citation type="submission" date="2018-08" db="EMBL/GenBank/DDBJ databases">
        <title>Recombination of ecologically and evolutionarily significant loci maintains genetic cohesion in the Pseudomonas syringae species complex.</title>
        <authorList>
            <person name="Dillon M."/>
            <person name="Thakur S."/>
            <person name="Almeida R.N.D."/>
            <person name="Weir B.S."/>
            <person name="Guttman D.S."/>
        </authorList>
    </citation>
    <scope>NUCLEOTIDE SEQUENCE [LARGE SCALE GENOMIC DNA]</scope>
    <source>
        <strain evidence="3 4">ICMP 7496</strain>
    </source>
</reference>